<protein>
    <recommendedName>
        <fullName evidence="3">LXG domain-containing protein</fullName>
    </recommendedName>
</protein>
<dbReference type="AlphaFoldDB" id="A0A6G8AMC9"/>
<dbReference type="Proteomes" id="UP000500890">
    <property type="component" value="Chromosome"/>
</dbReference>
<keyword evidence="2" id="KW-1185">Reference proteome</keyword>
<evidence type="ECO:0008006" key="3">
    <source>
        <dbReference type="Google" id="ProtNLM"/>
    </source>
</evidence>
<sequence>MKPNLGQYVQVINKVVTETEEIGTEMHPYFEEVRTALDTDETKLTKGTLAEVHEKFSEGTAKYKELSTMINGQKPPVKVMGIHKKLEKSYAEYVVACQKMVDAIDPESGKVDCEAFDLSEKEQDDTSGTVAFCIQRMTGLLMK</sequence>
<name>A0A6G8AMC9_9ENTE</name>
<evidence type="ECO:0000313" key="1">
    <source>
        <dbReference type="EMBL" id="QIL46083.1"/>
    </source>
</evidence>
<dbReference type="EMBL" id="CP049886">
    <property type="protein sequence ID" value="QIL46083.1"/>
    <property type="molecule type" value="Genomic_DNA"/>
</dbReference>
<gene>
    <name evidence="1" type="ORF">G7081_02870</name>
</gene>
<reference evidence="1 2" key="1">
    <citation type="submission" date="2020-03" db="EMBL/GenBank/DDBJ databases">
        <title>Vagococcus sp. nov., isolated from beetles.</title>
        <authorList>
            <person name="Hyun D.-W."/>
            <person name="Bae J.-W."/>
        </authorList>
    </citation>
    <scope>NUCLEOTIDE SEQUENCE [LARGE SCALE GENOMIC DNA]</scope>
    <source>
        <strain evidence="1 2">HDW17A</strain>
    </source>
</reference>
<accession>A0A6G8AMC9</accession>
<dbReference type="RefSeq" id="WP_166007222.1">
    <property type="nucleotide sequence ID" value="NZ_CP049886.1"/>
</dbReference>
<proteinExistence type="predicted"/>
<dbReference type="KEGG" id="vah:G7081_02870"/>
<evidence type="ECO:0000313" key="2">
    <source>
        <dbReference type="Proteomes" id="UP000500890"/>
    </source>
</evidence>
<organism evidence="1 2">
    <name type="scientific">Vagococcus coleopterorum</name>
    <dbReference type="NCBI Taxonomy" id="2714946"/>
    <lineage>
        <taxon>Bacteria</taxon>
        <taxon>Bacillati</taxon>
        <taxon>Bacillota</taxon>
        <taxon>Bacilli</taxon>
        <taxon>Lactobacillales</taxon>
        <taxon>Enterococcaceae</taxon>
        <taxon>Vagococcus</taxon>
    </lineage>
</organism>